<dbReference type="EMBL" id="UGQU01000003">
    <property type="protein sequence ID" value="STZ63390.1"/>
    <property type="molecule type" value="Genomic_DNA"/>
</dbReference>
<accession>A0A378TTV2</accession>
<protein>
    <submittedName>
        <fullName evidence="1">Domain of uncharacterized function (DUF1963)</fullName>
    </submittedName>
</protein>
<reference evidence="1 2" key="1">
    <citation type="submission" date="2018-06" db="EMBL/GenBank/DDBJ databases">
        <authorList>
            <consortium name="Pathogen Informatics"/>
            <person name="Doyle S."/>
        </authorList>
    </citation>
    <scope>NUCLEOTIDE SEQUENCE [LARGE SCALE GENOMIC DNA]</scope>
    <source>
        <strain evidence="1 2">NCTC10359</strain>
    </source>
</reference>
<dbReference type="Pfam" id="PF09234">
    <property type="entry name" value="DUF1963"/>
    <property type="match status" value="1"/>
</dbReference>
<dbReference type="SUPFAM" id="SSF103032">
    <property type="entry name" value="Hypothetical protein YwqG"/>
    <property type="match status" value="1"/>
</dbReference>
<organism evidence="1 2">
    <name type="scientific">Moraxella lacunata</name>
    <dbReference type="NCBI Taxonomy" id="477"/>
    <lineage>
        <taxon>Bacteria</taxon>
        <taxon>Pseudomonadati</taxon>
        <taxon>Pseudomonadota</taxon>
        <taxon>Gammaproteobacteria</taxon>
        <taxon>Moraxellales</taxon>
        <taxon>Moraxellaceae</taxon>
        <taxon>Moraxella</taxon>
    </lineage>
</organism>
<name>A0A378TTV2_MORLA</name>
<dbReference type="Gene3D" id="2.30.320.10">
    <property type="entry name" value="YwqG-like"/>
    <property type="match status" value="1"/>
</dbReference>
<proteinExistence type="predicted"/>
<dbReference type="InterPro" id="IPR035948">
    <property type="entry name" value="YwqG-like_sf"/>
</dbReference>
<dbReference type="AlphaFoldDB" id="A0A378TTV2"/>
<evidence type="ECO:0000313" key="2">
    <source>
        <dbReference type="Proteomes" id="UP000254437"/>
    </source>
</evidence>
<sequence length="253" mass="29228">MSEKSDFIQAKIVEIQNKLAKPITEFQTGGFKPTGERTENWIGRVFLCKADEAKPVTDNNGEPLYPLAQFYLPNLPFVPDELKHITWLTVFVGEELPSVYETNGNGWLIREYTADDELVEYEYEQQGTPKPFPLSFSFKEQDFPLWDGGGVPSDLEDEICELENDYDEERDEEKDDCDILDYYDDIVGDNHCHHHKFGGYPSFCQSGVEFENDCKFMFQISSDDKARFNVVDGGSLMFARNDKGDWVLYYDFC</sequence>
<dbReference type="RefSeq" id="WP_115007613.1">
    <property type="nucleotide sequence ID" value="NZ_UGQU01000003.1"/>
</dbReference>
<gene>
    <name evidence="1" type="ORF">NCTC10359_01819</name>
</gene>
<dbReference type="InterPro" id="IPR015315">
    <property type="entry name" value="DUF1963"/>
</dbReference>
<dbReference type="Proteomes" id="UP000254437">
    <property type="component" value="Unassembled WGS sequence"/>
</dbReference>
<evidence type="ECO:0000313" key="1">
    <source>
        <dbReference type="EMBL" id="STZ63390.1"/>
    </source>
</evidence>